<comment type="caution">
    <text evidence="2">The sequence shown here is derived from an EMBL/GenBank/DDBJ whole genome shotgun (WGS) entry which is preliminary data.</text>
</comment>
<dbReference type="STRING" id="1232681.ADIS_1543"/>
<dbReference type="AlphaFoldDB" id="R7ZVG1"/>
<name>R7ZVG1_9BACT</name>
<protein>
    <submittedName>
        <fullName evidence="2">Uncharacterized protein</fullName>
    </submittedName>
</protein>
<keyword evidence="1" id="KW-0812">Transmembrane</keyword>
<feature type="transmembrane region" description="Helical" evidence="1">
    <location>
        <begin position="21"/>
        <end position="39"/>
    </location>
</feature>
<keyword evidence="1" id="KW-0472">Membrane</keyword>
<proteinExistence type="predicted"/>
<evidence type="ECO:0000313" key="2">
    <source>
        <dbReference type="EMBL" id="EON78004.1"/>
    </source>
</evidence>
<accession>R7ZVG1</accession>
<keyword evidence="1" id="KW-1133">Transmembrane helix</keyword>
<sequence length="47" mass="5330">MNPKNLVANVICSQNKTLIKFFDNILFMISGISSFFFILSEQISKST</sequence>
<dbReference type="EMBL" id="AQHR01000044">
    <property type="protein sequence ID" value="EON78004.1"/>
    <property type="molecule type" value="Genomic_DNA"/>
</dbReference>
<keyword evidence="3" id="KW-1185">Reference proteome</keyword>
<gene>
    <name evidence="2" type="ORF">ADIS_1543</name>
</gene>
<evidence type="ECO:0000313" key="3">
    <source>
        <dbReference type="Proteomes" id="UP000013909"/>
    </source>
</evidence>
<dbReference type="Proteomes" id="UP000013909">
    <property type="component" value="Unassembled WGS sequence"/>
</dbReference>
<reference evidence="2 3" key="1">
    <citation type="submission" date="2013-02" db="EMBL/GenBank/DDBJ databases">
        <title>A novel strain isolated from Lonar lake, Maharashtra, India.</title>
        <authorList>
            <person name="Singh A."/>
        </authorList>
    </citation>
    <scope>NUCLEOTIDE SEQUENCE [LARGE SCALE GENOMIC DNA]</scope>
    <source>
        <strain evidence="2 3">AK24</strain>
    </source>
</reference>
<organism evidence="2 3">
    <name type="scientific">Lunatimonas lonarensis</name>
    <dbReference type="NCBI Taxonomy" id="1232681"/>
    <lineage>
        <taxon>Bacteria</taxon>
        <taxon>Pseudomonadati</taxon>
        <taxon>Bacteroidota</taxon>
        <taxon>Cytophagia</taxon>
        <taxon>Cytophagales</taxon>
        <taxon>Cyclobacteriaceae</taxon>
    </lineage>
</organism>
<evidence type="ECO:0000256" key="1">
    <source>
        <dbReference type="SAM" id="Phobius"/>
    </source>
</evidence>